<dbReference type="SMART" id="SM00829">
    <property type="entry name" value="PKS_ER"/>
    <property type="match status" value="1"/>
</dbReference>
<dbReference type="Proteomes" id="UP000772434">
    <property type="component" value="Unassembled WGS sequence"/>
</dbReference>
<dbReference type="PANTHER" id="PTHR45033:SF2">
    <property type="entry name" value="ZINC-TYPE ALCOHOL DEHYDROGENASE-LIKE PROTEIN C1773.06C"/>
    <property type="match status" value="1"/>
</dbReference>
<gene>
    <name evidence="2" type="ORF">BDP27DRAFT_1421679</name>
</gene>
<dbReference type="OrthoDB" id="9930022at2759"/>
<dbReference type="SUPFAM" id="SSF51735">
    <property type="entry name" value="NAD(P)-binding Rossmann-fold domains"/>
    <property type="match status" value="1"/>
</dbReference>
<dbReference type="Gene3D" id="3.90.180.10">
    <property type="entry name" value="Medium-chain alcohol dehydrogenases, catalytic domain"/>
    <property type="match status" value="1"/>
</dbReference>
<protein>
    <recommendedName>
        <fullName evidence="1">Enoyl reductase (ER) domain-containing protein</fullName>
    </recommendedName>
</protein>
<sequence length="350" mass="37588">MASLPSTTKHYFWSKLGAFENLLSKESPLPPLKSHEVLVKVHAVSLQYRDMSIGLNRYGGARGFPDELVPCSDMAGEVIAVGEDVGAEWKVGDRVCANFAADHIAGDTSSEIQQTAHGGAIHGVLTQYKTFRPHSLVRIPDHLSFEEASTLPCAALTAYNALMGPVPLKGGDTVLILGTGGVSIHGLQIALASGARVIATSSSDDKLKVVSKLGAHHVINYKTTPNWDEKVLELTHGRGVDHVLEVGGPDSLEKSLKAVRVAGWIHTIGYVGGGTPTDVVFATIRKACCIRGIQIGSVAQFKDMNKLFALHPEVTRPVIDKVFPFEEALEAYKYLQSQAHVGKVVIKVTQ</sequence>
<dbReference type="InterPro" id="IPR013149">
    <property type="entry name" value="ADH-like_C"/>
</dbReference>
<dbReference type="EMBL" id="JADNRY010000058">
    <property type="protein sequence ID" value="KAF9068690.1"/>
    <property type="molecule type" value="Genomic_DNA"/>
</dbReference>
<evidence type="ECO:0000313" key="2">
    <source>
        <dbReference type="EMBL" id="KAF9068690.1"/>
    </source>
</evidence>
<comment type="caution">
    <text evidence="2">The sequence shown here is derived from an EMBL/GenBank/DDBJ whole genome shotgun (WGS) entry which is preliminary data.</text>
</comment>
<dbReference type="InterPro" id="IPR011032">
    <property type="entry name" value="GroES-like_sf"/>
</dbReference>
<dbReference type="Pfam" id="PF00107">
    <property type="entry name" value="ADH_zinc_N"/>
    <property type="match status" value="1"/>
</dbReference>
<dbReference type="InterPro" id="IPR013154">
    <property type="entry name" value="ADH-like_N"/>
</dbReference>
<reference evidence="2" key="1">
    <citation type="submission" date="2020-11" db="EMBL/GenBank/DDBJ databases">
        <authorList>
            <consortium name="DOE Joint Genome Institute"/>
            <person name="Ahrendt S."/>
            <person name="Riley R."/>
            <person name="Andreopoulos W."/>
            <person name="Labutti K."/>
            <person name="Pangilinan J."/>
            <person name="Ruiz-Duenas F.J."/>
            <person name="Barrasa J.M."/>
            <person name="Sanchez-Garcia M."/>
            <person name="Camarero S."/>
            <person name="Miyauchi S."/>
            <person name="Serrano A."/>
            <person name="Linde D."/>
            <person name="Babiker R."/>
            <person name="Drula E."/>
            <person name="Ayuso-Fernandez I."/>
            <person name="Pacheco R."/>
            <person name="Padilla G."/>
            <person name="Ferreira P."/>
            <person name="Barriuso J."/>
            <person name="Kellner H."/>
            <person name="Castanera R."/>
            <person name="Alfaro M."/>
            <person name="Ramirez L."/>
            <person name="Pisabarro A.G."/>
            <person name="Kuo A."/>
            <person name="Tritt A."/>
            <person name="Lipzen A."/>
            <person name="He G."/>
            <person name="Yan M."/>
            <person name="Ng V."/>
            <person name="Cullen D."/>
            <person name="Martin F."/>
            <person name="Rosso M.-N."/>
            <person name="Henrissat B."/>
            <person name="Hibbett D."/>
            <person name="Martinez A.T."/>
            <person name="Grigoriev I.V."/>
        </authorList>
    </citation>
    <scope>NUCLEOTIDE SEQUENCE</scope>
    <source>
        <strain evidence="2">AH 40177</strain>
    </source>
</reference>
<accession>A0A9P5PVE0</accession>
<evidence type="ECO:0000259" key="1">
    <source>
        <dbReference type="SMART" id="SM00829"/>
    </source>
</evidence>
<dbReference type="CDD" id="cd08276">
    <property type="entry name" value="MDR7"/>
    <property type="match status" value="1"/>
</dbReference>
<feature type="domain" description="Enoyl reductase (ER)" evidence="1">
    <location>
        <begin position="17"/>
        <end position="346"/>
    </location>
</feature>
<proteinExistence type="predicted"/>
<dbReference type="InterPro" id="IPR020843">
    <property type="entry name" value="ER"/>
</dbReference>
<evidence type="ECO:0000313" key="3">
    <source>
        <dbReference type="Proteomes" id="UP000772434"/>
    </source>
</evidence>
<keyword evidence="3" id="KW-1185">Reference proteome</keyword>
<dbReference type="GO" id="GO:0016491">
    <property type="term" value="F:oxidoreductase activity"/>
    <property type="evidence" value="ECO:0007669"/>
    <property type="project" value="InterPro"/>
</dbReference>
<dbReference type="Pfam" id="PF08240">
    <property type="entry name" value="ADH_N"/>
    <property type="match status" value="1"/>
</dbReference>
<dbReference type="Gene3D" id="3.40.50.720">
    <property type="entry name" value="NAD(P)-binding Rossmann-like Domain"/>
    <property type="match status" value="1"/>
</dbReference>
<dbReference type="PANTHER" id="PTHR45033">
    <property type="match status" value="1"/>
</dbReference>
<dbReference type="InterPro" id="IPR036291">
    <property type="entry name" value="NAD(P)-bd_dom_sf"/>
</dbReference>
<name>A0A9P5PVE0_9AGAR</name>
<dbReference type="SUPFAM" id="SSF50129">
    <property type="entry name" value="GroES-like"/>
    <property type="match status" value="1"/>
</dbReference>
<dbReference type="AlphaFoldDB" id="A0A9P5PVE0"/>
<organism evidence="2 3">
    <name type="scientific">Rhodocollybia butyracea</name>
    <dbReference type="NCBI Taxonomy" id="206335"/>
    <lineage>
        <taxon>Eukaryota</taxon>
        <taxon>Fungi</taxon>
        <taxon>Dikarya</taxon>
        <taxon>Basidiomycota</taxon>
        <taxon>Agaricomycotina</taxon>
        <taxon>Agaricomycetes</taxon>
        <taxon>Agaricomycetidae</taxon>
        <taxon>Agaricales</taxon>
        <taxon>Marasmiineae</taxon>
        <taxon>Omphalotaceae</taxon>
        <taxon>Rhodocollybia</taxon>
    </lineage>
</organism>
<dbReference type="InterPro" id="IPR052711">
    <property type="entry name" value="Zinc_ADH-like"/>
</dbReference>